<dbReference type="HOGENOM" id="CLU_041653_0_0_7"/>
<reference evidence="3" key="1">
    <citation type="submission" date="2009-01" db="EMBL/GenBank/DDBJ databases">
        <title>Complete sequence of Anaeromyxobacter dehalogenans 2CP-1.</title>
        <authorList>
            <consortium name="US DOE Joint Genome Institute"/>
            <person name="Lucas S."/>
            <person name="Copeland A."/>
            <person name="Lapidus A."/>
            <person name="Glavina del Rio T."/>
            <person name="Dalin E."/>
            <person name="Tice H."/>
            <person name="Bruce D."/>
            <person name="Goodwin L."/>
            <person name="Pitluck S."/>
            <person name="Saunders E."/>
            <person name="Brettin T."/>
            <person name="Detter J.C."/>
            <person name="Han C."/>
            <person name="Larimer F."/>
            <person name="Land M."/>
            <person name="Hauser L."/>
            <person name="Kyrpides N."/>
            <person name="Ovchinnikova G."/>
            <person name="Beliaev A.S."/>
            <person name="Richardson P."/>
        </authorList>
    </citation>
    <scope>NUCLEOTIDE SEQUENCE</scope>
    <source>
        <strain evidence="3">2CP-1</strain>
    </source>
</reference>
<evidence type="ECO:0000256" key="2">
    <source>
        <dbReference type="SAM" id="SignalP"/>
    </source>
</evidence>
<evidence type="ECO:0000313" key="3">
    <source>
        <dbReference type="EMBL" id="ACL65722.1"/>
    </source>
</evidence>
<protein>
    <recommendedName>
        <fullName evidence="5">Phosphate-selective porin O and P</fullName>
    </recommendedName>
</protein>
<feature type="signal peptide" evidence="2">
    <location>
        <begin position="1"/>
        <end position="25"/>
    </location>
</feature>
<evidence type="ECO:0000256" key="1">
    <source>
        <dbReference type="SAM" id="MobiDB-lite"/>
    </source>
</evidence>
<proteinExistence type="predicted"/>
<evidence type="ECO:0008006" key="5">
    <source>
        <dbReference type="Google" id="ProtNLM"/>
    </source>
</evidence>
<keyword evidence="4" id="KW-1185">Reference proteome</keyword>
<dbReference type="KEGG" id="acp:A2cp1_2384"/>
<dbReference type="AlphaFoldDB" id="B8JB95"/>
<organism evidence="3 4">
    <name type="scientific">Anaeromyxobacter dehalogenans (strain ATCC BAA-258 / DSM 21875 / 2CP-1)</name>
    <dbReference type="NCBI Taxonomy" id="455488"/>
    <lineage>
        <taxon>Bacteria</taxon>
        <taxon>Pseudomonadati</taxon>
        <taxon>Myxococcota</taxon>
        <taxon>Myxococcia</taxon>
        <taxon>Myxococcales</taxon>
        <taxon>Cystobacterineae</taxon>
        <taxon>Anaeromyxobacteraceae</taxon>
        <taxon>Anaeromyxobacter</taxon>
    </lineage>
</organism>
<accession>B8JB95</accession>
<feature type="compositionally biased region" description="Low complexity" evidence="1">
    <location>
        <begin position="38"/>
        <end position="52"/>
    </location>
</feature>
<dbReference type="Gene3D" id="2.40.160.10">
    <property type="entry name" value="Porin"/>
    <property type="match status" value="1"/>
</dbReference>
<feature type="chain" id="PRO_5002872695" description="Phosphate-selective porin O and P" evidence="2">
    <location>
        <begin position="26"/>
        <end position="450"/>
    </location>
</feature>
<sequence length="450" mass="47505">MRMTINITTSTLLLALSLATPAARAAEPAAAPAPPPAVSTQPASGGEKAGAAAKDDDAPATQAQVRTLAEEVRRLKLELGLRDVEYQSYGGMGPAASKVYFAPKGLSIGGYGELTYRNMTDGPTGDQSDLLRAVLYVGYRFDERIVFNSEIEFEHAGHEVGVEFAYLDFLLSDAVRLRVGNVLVPMGFVNEMHEPAFFNGVFRPDVERLIIPTTWSENGVGVHGEVAGLRYKAYLLTGLDLFRGGEETPEADSWIRQSRSGGAESRAATGAGVLALDYAAGPATVGGSVYRGRADQRERTATGEAIRADVTLAELHAQAAWRGASARVLGVVGRLGDAAQVSEQLGLAGEEVLGSGVKGGYAEVAYDVMTQVAPGGAASLSPFVRVERYDLHDRVPAGGVRNPGLDRTAVTAGLTFKPIPTVVLKADWQRRDPKAGSATDQVNVGAGFVF</sequence>
<gene>
    <name evidence="3" type="ordered locus">A2cp1_2384</name>
</gene>
<feature type="region of interest" description="Disordered" evidence="1">
    <location>
        <begin position="27"/>
        <end position="63"/>
    </location>
</feature>
<dbReference type="SUPFAM" id="SSF56935">
    <property type="entry name" value="Porins"/>
    <property type="match status" value="1"/>
</dbReference>
<dbReference type="Proteomes" id="UP000007089">
    <property type="component" value="Chromosome"/>
</dbReference>
<dbReference type="InterPro" id="IPR023614">
    <property type="entry name" value="Porin_dom_sf"/>
</dbReference>
<keyword evidence="2" id="KW-0732">Signal</keyword>
<evidence type="ECO:0000313" key="4">
    <source>
        <dbReference type="Proteomes" id="UP000007089"/>
    </source>
</evidence>
<name>B8JB95_ANAD2</name>
<dbReference type="EMBL" id="CP001359">
    <property type="protein sequence ID" value="ACL65722.1"/>
    <property type="molecule type" value="Genomic_DNA"/>
</dbReference>